<dbReference type="Pfam" id="PF00975">
    <property type="entry name" value="Thioesterase"/>
    <property type="match status" value="1"/>
</dbReference>
<feature type="compositionally biased region" description="Polar residues" evidence="3">
    <location>
        <begin position="271"/>
        <end position="281"/>
    </location>
</feature>
<evidence type="ECO:0000256" key="1">
    <source>
        <dbReference type="ARBA" id="ARBA00007169"/>
    </source>
</evidence>
<dbReference type="EMBL" id="BMTD01000002">
    <property type="protein sequence ID" value="GGU81728.1"/>
    <property type="molecule type" value="Genomic_DNA"/>
</dbReference>
<evidence type="ECO:0000313" key="6">
    <source>
        <dbReference type="Proteomes" id="UP000618795"/>
    </source>
</evidence>
<sequence length="281" mass="30258">MKREQTMHGVTKKRPLLVRFPGAGPARVHLVCVAHAGAGVAPFNRWTDHLPSWVSLIAVRLPGRESRLRESPLTSLDAAAGEVAGELAAQDGPLVFFGHCFGAVLAYRAARLMERTGRDDILRLVVAAAPAPDRTVGQDTHRLSGDALFQQLARYGAVQNTDRGRTLFELSEPAIRADFQALETWQPGDEASRPLAAPVLEVRGDSDEVLEPGTAGWSPWTTSEHRRLTVPGPHFLLGDAVGGLLAVIARQLEEDLSREQPRPATGPHPVPSNTAPRSGGI</sequence>
<organism evidence="5 6">
    <name type="scientific">Streptomyces filipinensis</name>
    <dbReference type="NCBI Taxonomy" id="66887"/>
    <lineage>
        <taxon>Bacteria</taxon>
        <taxon>Bacillati</taxon>
        <taxon>Actinomycetota</taxon>
        <taxon>Actinomycetes</taxon>
        <taxon>Kitasatosporales</taxon>
        <taxon>Streptomycetaceae</taxon>
        <taxon>Streptomyces</taxon>
    </lineage>
</organism>
<keyword evidence="6" id="KW-1185">Reference proteome</keyword>
<reference evidence="5" key="1">
    <citation type="journal article" date="2014" name="Int. J. Syst. Evol. Microbiol.">
        <title>Complete genome sequence of Corynebacterium casei LMG S-19264T (=DSM 44701T), isolated from a smear-ripened cheese.</title>
        <authorList>
            <consortium name="US DOE Joint Genome Institute (JGI-PGF)"/>
            <person name="Walter F."/>
            <person name="Albersmeier A."/>
            <person name="Kalinowski J."/>
            <person name="Ruckert C."/>
        </authorList>
    </citation>
    <scope>NUCLEOTIDE SEQUENCE</scope>
    <source>
        <strain evidence="5">JCM 4369</strain>
    </source>
</reference>
<evidence type="ECO:0000256" key="2">
    <source>
        <dbReference type="ARBA" id="ARBA00022801"/>
    </source>
</evidence>
<dbReference type="PANTHER" id="PTHR11487">
    <property type="entry name" value="THIOESTERASE"/>
    <property type="match status" value="1"/>
</dbReference>
<dbReference type="Gene3D" id="3.40.50.1820">
    <property type="entry name" value="alpha/beta hydrolase"/>
    <property type="match status" value="1"/>
</dbReference>
<dbReference type="PANTHER" id="PTHR11487:SF0">
    <property type="entry name" value="S-ACYL FATTY ACID SYNTHASE THIOESTERASE, MEDIUM CHAIN"/>
    <property type="match status" value="1"/>
</dbReference>
<keyword evidence="2" id="KW-0378">Hydrolase</keyword>
<comment type="similarity">
    <text evidence="1">Belongs to the thioesterase family.</text>
</comment>
<dbReference type="GO" id="GO:0016787">
    <property type="term" value="F:hydrolase activity"/>
    <property type="evidence" value="ECO:0007669"/>
    <property type="project" value="UniProtKB-KW"/>
</dbReference>
<feature type="domain" description="Thioesterase TesA-like" evidence="4">
    <location>
        <begin position="31"/>
        <end position="252"/>
    </location>
</feature>
<dbReference type="InterPro" id="IPR001031">
    <property type="entry name" value="Thioesterase"/>
</dbReference>
<feature type="region of interest" description="Disordered" evidence="3">
    <location>
        <begin position="256"/>
        <end position="281"/>
    </location>
</feature>
<dbReference type="SUPFAM" id="SSF53474">
    <property type="entry name" value="alpha/beta-Hydrolases"/>
    <property type="match status" value="1"/>
</dbReference>
<dbReference type="InterPro" id="IPR029058">
    <property type="entry name" value="AB_hydrolase_fold"/>
</dbReference>
<gene>
    <name evidence="5" type="ORF">GCM10010260_12750</name>
</gene>
<dbReference type="AlphaFoldDB" id="A0A918I8Q1"/>
<dbReference type="SMART" id="SM00824">
    <property type="entry name" value="PKS_TE"/>
    <property type="match status" value="1"/>
</dbReference>
<evidence type="ECO:0000259" key="4">
    <source>
        <dbReference type="SMART" id="SM00824"/>
    </source>
</evidence>
<dbReference type="RefSeq" id="WP_191871641.1">
    <property type="nucleotide sequence ID" value="NZ_BMTD01000002.1"/>
</dbReference>
<comment type="caution">
    <text evidence="5">The sequence shown here is derived from an EMBL/GenBank/DDBJ whole genome shotgun (WGS) entry which is preliminary data.</text>
</comment>
<proteinExistence type="inferred from homology"/>
<dbReference type="InterPro" id="IPR012223">
    <property type="entry name" value="TEII"/>
</dbReference>
<evidence type="ECO:0000313" key="5">
    <source>
        <dbReference type="EMBL" id="GGU81728.1"/>
    </source>
</evidence>
<accession>A0A918I8Q1</accession>
<protein>
    <submittedName>
        <fullName evidence="5">Non-ribosomal peptide synthase</fullName>
    </submittedName>
</protein>
<dbReference type="Proteomes" id="UP000618795">
    <property type="component" value="Unassembled WGS sequence"/>
</dbReference>
<reference evidence="5" key="2">
    <citation type="submission" date="2020-09" db="EMBL/GenBank/DDBJ databases">
        <authorList>
            <person name="Sun Q."/>
            <person name="Ohkuma M."/>
        </authorList>
    </citation>
    <scope>NUCLEOTIDE SEQUENCE</scope>
    <source>
        <strain evidence="5">JCM 4369</strain>
    </source>
</reference>
<evidence type="ECO:0000256" key="3">
    <source>
        <dbReference type="SAM" id="MobiDB-lite"/>
    </source>
</evidence>
<dbReference type="InterPro" id="IPR020802">
    <property type="entry name" value="TesA-like"/>
</dbReference>
<name>A0A918I8Q1_9ACTN</name>
<dbReference type="GO" id="GO:0008610">
    <property type="term" value="P:lipid biosynthetic process"/>
    <property type="evidence" value="ECO:0007669"/>
    <property type="project" value="TreeGrafter"/>
</dbReference>